<evidence type="ECO:0000259" key="1">
    <source>
        <dbReference type="Pfam" id="PF07883"/>
    </source>
</evidence>
<proteinExistence type="predicted"/>
<evidence type="ECO:0000313" key="2">
    <source>
        <dbReference type="EMBL" id="GGD23247.1"/>
    </source>
</evidence>
<dbReference type="EMBL" id="BMJJ01000006">
    <property type="protein sequence ID" value="GGD23247.1"/>
    <property type="molecule type" value="Genomic_DNA"/>
</dbReference>
<dbReference type="PANTHER" id="PTHR43346:SF1">
    <property type="entry name" value="QUERCETIN 2,3-DIOXYGENASE-RELATED"/>
    <property type="match status" value="1"/>
</dbReference>
<dbReference type="InterPro" id="IPR052538">
    <property type="entry name" value="Flavonoid_dioxygenase-like"/>
</dbReference>
<gene>
    <name evidence="2" type="ORF">GCM10011335_27680</name>
</gene>
<dbReference type="RefSeq" id="WP_188851598.1">
    <property type="nucleotide sequence ID" value="NZ_BMJJ01000006.1"/>
</dbReference>
<dbReference type="Pfam" id="PF07883">
    <property type="entry name" value="Cupin_2"/>
    <property type="match status" value="1"/>
</dbReference>
<dbReference type="InterPro" id="IPR014710">
    <property type="entry name" value="RmlC-like_jellyroll"/>
</dbReference>
<dbReference type="PANTHER" id="PTHR43346">
    <property type="entry name" value="LIGAND BINDING DOMAIN PROTEIN, PUTATIVE (AFU_ORTHOLOGUE AFUA_6G14370)-RELATED"/>
    <property type="match status" value="1"/>
</dbReference>
<evidence type="ECO:0000313" key="3">
    <source>
        <dbReference type="Proteomes" id="UP000613160"/>
    </source>
</evidence>
<protein>
    <submittedName>
        <fullName evidence="2">Cupin</fullName>
    </submittedName>
</protein>
<reference evidence="2" key="1">
    <citation type="journal article" date="2014" name="Int. J. Syst. Evol. Microbiol.">
        <title>Complete genome sequence of Corynebacterium casei LMG S-19264T (=DSM 44701T), isolated from a smear-ripened cheese.</title>
        <authorList>
            <consortium name="US DOE Joint Genome Institute (JGI-PGF)"/>
            <person name="Walter F."/>
            <person name="Albersmeier A."/>
            <person name="Kalinowski J."/>
            <person name="Ruckert C."/>
        </authorList>
    </citation>
    <scope>NUCLEOTIDE SEQUENCE</scope>
    <source>
        <strain evidence="2">CGMCC 1.15493</strain>
    </source>
</reference>
<feature type="domain" description="Cupin type-2" evidence="1">
    <location>
        <begin position="40"/>
        <end position="107"/>
    </location>
</feature>
<dbReference type="AlphaFoldDB" id="A0A916XZ81"/>
<name>A0A916XZ81_9HYPH</name>
<dbReference type="InterPro" id="IPR011051">
    <property type="entry name" value="RmlC_Cupin_sf"/>
</dbReference>
<dbReference type="Gene3D" id="2.60.120.10">
    <property type="entry name" value="Jelly Rolls"/>
    <property type="match status" value="1"/>
</dbReference>
<keyword evidence="3" id="KW-1185">Reference proteome</keyword>
<dbReference type="SUPFAM" id="SSF51182">
    <property type="entry name" value="RmlC-like cupins"/>
    <property type="match status" value="1"/>
</dbReference>
<organism evidence="2 3">
    <name type="scientific">Aureimonas glaciei</name>
    <dbReference type="NCBI Taxonomy" id="1776957"/>
    <lineage>
        <taxon>Bacteria</taxon>
        <taxon>Pseudomonadati</taxon>
        <taxon>Pseudomonadota</taxon>
        <taxon>Alphaproteobacteria</taxon>
        <taxon>Hyphomicrobiales</taxon>
        <taxon>Aurantimonadaceae</taxon>
        <taxon>Aureimonas</taxon>
    </lineage>
</organism>
<sequence>MTLMTPGVTLAGDGIDGIKWNILGQIYVPKQHSESSLSWHATFPVGTFVPPHIHPSQEEFVYILQGRLDFINDGKEGAAEPGDLIRLPRGIPHGLFNKSQSDVKCFFWVSPARRLYDLFWALHNLGPAANPADVVAIAARHEVDFLPPPDAA</sequence>
<reference evidence="2" key="2">
    <citation type="submission" date="2020-09" db="EMBL/GenBank/DDBJ databases">
        <authorList>
            <person name="Sun Q."/>
            <person name="Zhou Y."/>
        </authorList>
    </citation>
    <scope>NUCLEOTIDE SEQUENCE</scope>
    <source>
        <strain evidence="2">CGMCC 1.15493</strain>
    </source>
</reference>
<dbReference type="InterPro" id="IPR013096">
    <property type="entry name" value="Cupin_2"/>
</dbReference>
<accession>A0A916XZ81</accession>
<comment type="caution">
    <text evidence="2">The sequence shown here is derived from an EMBL/GenBank/DDBJ whole genome shotgun (WGS) entry which is preliminary data.</text>
</comment>
<dbReference type="Proteomes" id="UP000613160">
    <property type="component" value="Unassembled WGS sequence"/>
</dbReference>